<evidence type="ECO:0000256" key="3">
    <source>
        <dbReference type="ARBA" id="ARBA00022801"/>
    </source>
</evidence>
<dbReference type="eggNOG" id="KOG1516">
    <property type="taxonomic scope" value="Eukaryota"/>
</dbReference>
<proteinExistence type="inferred from homology"/>
<sequence length="548" mass="61779">MPKLLVTIDEGTLRGKKSKTYLGETFHSFLGIPYAEPPIGPLRFKAPVPKRPWQGIRNATKEGPACPSPHMFFQFYVGCENNCLNLNVFTKNYSTLRPVMVWIHGGAFLMGSNTRAVFGPDYLMSEDIVLVSINYRLGILGFLCLEDPSLGVPGNAGMKDMVLALKWVQRNIAHFKGDPKNVTIFGESAGSAAVNYLCLSPLSKGLFHKAIAQSGSPLNYWACGSRNAKTVAQFLRFNDPSEEKLLVFLQKLSAKKIVRAQFQIKNCEAMAPDQVAVFGPVVEKPSNEPAFLPETPIEILRKGTFNSVPLIIGYTTSEGILYQLAVRLFKTRPEVDFGKEIPYDLKKTQELALKVRKFYFGEGEISRNGDQMVTLKTDNNFVHGIHRQIAYMKTANKAPIFLYRMSLETSINLIKTLCTTKCPVCSFLCLFFSYKCCTSGHCIRRAFPKNQLTGVCHGDDVSYLFKSFASPRLKKGSIEEISIRRFVKLWTNFAKTGHPTPVKTELVDVLWTPVTPDCDFFLDIGRELKMGKNPDWERMQFWDRFYPN</sequence>
<evidence type="ECO:0000313" key="6">
    <source>
        <dbReference type="EMBL" id="EFA07923.1"/>
    </source>
</evidence>
<dbReference type="EMBL" id="KQ971362">
    <property type="protein sequence ID" value="EFA07923.1"/>
    <property type="molecule type" value="Genomic_DNA"/>
</dbReference>
<name>D6WXZ0_TRICA</name>
<dbReference type="HOGENOM" id="CLU_006586_13_2_1"/>
<evidence type="ECO:0000313" key="7">
    <source>
        <dbReference type="Proteomes" id="UP000007266"/>
    </source>
</evidence>
<reference evidence="6 7" key="2">
    <citation type="journal article" date="2010" name="Nucleic Acids Res.">
        <title>BeetleBase in 2010: revisions to provide comprehensive genomic information for Tribolium castaneum.</title>
        <authorList>
            <person name="Kim H.S."/>
            <person name="Murphy T."/>
            <person name="Xia J."/>
            <person name="Caragea D."/>
            <person name="Park Y."/>
            <person name="Beeman R.W."/>
            <person name="Lorenzen M.D."/>
            <person name="Butcher S."/>
            <person name="Manak J.R."/>
            <person name="Brown S.J."/>
        </authorList>
    </citation>
    <scope>NUCLEOTIDE SEQUENCE [LARGE SCALE GENOMIC DNA]</scope>
    <source>
        <strain evidence="6 7">Georgia GA2</strain>
    </source>
</reference>
<comment type="similarity">
    <text evidence="1">Belongs to the type-B carboxylesterase/lipase family.</text>
</comment>
<dbReference type="Gene3D" id="3.40.50.1820">
    <property type="entry name" value="alpha/beta hydrolase"/>
    <property type="match status" value="1"/>
</dbReference>
<dbReference type="OMA" id="NCEAMAP"/>
<dbReference type="STRING" id="7070.D6WXZ0"/>
<keyword evidence="4" id="KW-0325">Glycoprotein</keyword>
<dbReference type="Proteomes" id="UP000007266">
    <property type="component" value="Linkage group 8"/>
</dbReference>
<dbReference type="OrthoDB" id="19653at2759"/>
<organism evidence="6 7">
    <name type="scientific">Tribolium castaneum</name>
    <name type="common">Red flour beetle</name>
    <dbReference type="NCBI Taxonomy" id="7070"/>
    <lineage>
        <taxon>Eukaryota</taxon>
        <taxon>Metazoa</taxon>
        <taxon>Ecdysozoa</taxon>
        <taxon>Arthropoda</taxon>
        <taxon>Hexapoda</taxon>
        <taxon>Insecta</taxon>
        <taxon>Pterygota</taxon>
        <taxon>Neoptera</taxon>
        <taxon>Endopterygota</taxon>
        <taxon>Coleoptera</taxon>
        <taxon>Polyphaga</taxon>
        <taxon>Cucujiformia</taxon>
        <taxon>Tenebrionidae</taxon>
        <taxon>Tenebrionidae incertae sedis</taxon>
        <taxon>Tribolium</taxon>
    </lineage>
</organism>
<dbReference type="PhylomeDB" id="D6WXZ0"/>
<dbReference type="InterPro" id="IPR002018">
    <property type="entry name" value="CarbesteraseB"/>
</dbReference>
<dbReference type="SUPFAM" id="SSF53474">
    <property type="entry name" value="alpha/beta-Hydrolases"/>
    <property type="match status" value="1"/>
</dbReference>
<keyword evidence="2" id="KW-0719">Serine esterase</keyword>
<dbReference type="PANTHER" id="PTHR43142:SF1">
    <property type="entry name" value="CARBOXYLIC ESTER HYDROLASE"/>
    <property type="match status" value="1"/>
</dbReference>
<dbReference type="InterPro" id="IPR029058">
    <property type="entry name" value="AB_hydrolase_fold"/>
</dbReference>
<evidence type="ECO:0000259" key="5">
    <source>
        <dbReference type="Pfam" id="PF00135"/>
    </source>
</evidence>
<dbReference type="AlphaFoldDB" id="D6WXZ0"/>
<gene>
    <name evidence="6" type="primary">GLEAN_05499</name>
    <name evidence="6" type="ORF">TcasGA2_TC005499</name>
</gene>
<keyword evidence="3" id="KW-0378">Hydrolase</keyword>
<dbReference type="Pfam" id="PF00135">
    <property type="entry name" value="COesterase"/>
    <property type="match status" value="1"/>
</dbReference>
<protein>
    <submittedName>
        <fullName evidence="6">Esterase P-like Protein</fullName>
    </submittedName>
</protein>
<feature type="domain" description="Carboxylesterase type B" evidence="5">
    <location>
        <begin position="5"/>
        <end position="542"/>
    </location>
</feature>
<evidence type="ECO:0000256" key="2">
    <source>
        <dbReference type="ARBA" id="ARBA00022487"/>
    </source>
</evidence>
<dbReference type="ESTHER" id="trica-d6wxz0">
    <property type="family name" value="Carb_B_Arthropoda"/>
</dbReference>
<dbReference type="PANTHER" id="PTHR43142">
    <property type="entry name" value="CARBOXYLIC ESTER HYDROLASE"/>
    <property type="match status" value="1"/>
</dbReference>
<evidence type="ECO:0000256" key="1">
    <source>
        <dbReference type="ARBA" id="ARBA00005964"/>
    </source>
</evidence>
<dbReference type="InParanoid" id="D6WXZ0"/>
<keyword evidence="7" id="KW-1185">Reference proteome</keyword>
<reference evidence="6 7" key="1">
    <citation type="journal article" date="2008" name="Nature">
        <title>The genome of the model beetle and pest Tribolium castaneum.</title>
        <authorList>
            <consortium name="Tribolium Genome Sequencing Consortium"/>
            <person name="Richards S."/>
            <person name="Gibbs R.A."/>
            <person name="Weinstock G.M."/>
            <person name="Brown S.J."/>
            <person name="Denell R."/>
            <person name="Beeman R.W."/>
            <person name="Gibbs R."/>
            <person name="Beeman R.W."/>
            <person name="Brown S.J."/>
            <person name="Bucher G."/>
            <person name="Friedrich M."/>
            <person name="Grimmelikhuijzen C.J."/>
            <person name="Klingler M."/>
            <person name="Lorenzen M."/>
            <person name="Richards S."/>
            <person name="Roth S."/>
            <person name="Schroder R."/>
            <person name="Tautz D."/>
            <person name="Zdobnov E.M."/>
            <person name="Muzny D."/>
            <person name="Gibbs R.A."/>
            <person name="Weinstock G.M."/>
            <person name="Attaway T."/>
            <person name="Bell S."/>
            <person name="Buhay C.J."/>
            <person name="Chandrabose M.N."/>
            <person name="Chavez D."/>
            <person name="Clerk-Blankenburg K.P."/>
            <person name="Cree A."/>
            <person name="Dao M."/>
            <person name="Davis C."/>
            <person name="Chacko J."/>
            <person name="Dinh H."/>
            <person name="Dugan-Rocha S."/>
            <person name="Fowler G."/>
            <person name="Garner T.T."/>
            <person name="Garnes J."/>
            <person name="Gnirke A."/>
            <person name="Hawes A."/>
            <person name="Hernandez J."/>
            <person name="Hines S."/>
            <person name="Holder M."/>
            <person name="Hume J."/>
            <person name="Jhangiani S.N."/>
            <person name="Joshi V."/>
            <person name="Khan Z.M."/>
            <person name="Jackson L."/>
            <person name="Kovar C."/>
            <person name="Kowis A."/>
            <person name="Lee S."/>
            <person name="Lewis L.R."/>
            <person name="Margolis J."/>
            <person name="Morgan M."/>
            <person name="Nazareth L.V."/>
            <person name="Nguyen N."/>
            <person name="Okwuonu G."/>
            <person name="Parker D."/>
            <person name="Richards S."/>
            <person name="Ruiz S.J."/>
            <person name="Santibanez J."/>
            <person name="Savard J."/>
            <person name="Scherer S.E."/>
            <person name="Schneider B."/>
            <person name="Sodergren E."/>
            <person name="Tautz D."/>
            <person name="Vattahil S."/>
            <person name="Villasana D."/>
            <person name="White C.S."/>
            <person name="Wright R."/>
            <person name="Park Y."/>
            <person name="Beeman R.W."/>
            <person name="Lord J."/>
            <person name="Oppert B."/>
            <person name="Lorenzen M."/>
            <person name="Brown S."/>
            <person name="Wang L."/>
            <person name="Savard J."/>
            <person name="Tautz D."/>
            <person name="Richards S."/>
            <person name="Weinstock G."/>
            <person name="Gibbs R.A."/>
            <person name="Liu Y."/>
            <person name="Worley K."/>
            <person name="Weinstock G."/>
            <person name="Elsik C.G."/>
            <person name="Reese J.T."/>
            <person name="Elhaik E."/>
            <person name="Landan G."/>
            <person name="Graur D."/>
            <person name="Arensburger P."/>
            <person name="Atkinson P."/>
            <person name="Beeman R.W."/>
            <person name="Beidler J."/>
            <person name="Brown S.J."/>
            <person name="Demuth J.P."/>
            <person name="Drury D.W."/>
            <person name="Du Y.Z."/>
            <person name="Fujiwara H."/>
            <person name="Lorenzen M."/>
            <person name="Maselli V."/>
            <person name="Osanai M."/>
            <person name="Park Y."/>
            <person name="Robertson H.M."/>
            <person name="Tu Z."/>
            <person name="Wang J.J."/>
            <person name="Wang S."/>
            <person name="Richards S."/>
            <person name="Song H."/>
            <person name="Zhang L."/>
            <person name="Sodergren E."/>
            <person name="Werner D."/>
            <person name="Stanke M."/>
            <person name="Morgenstern B."/>
            <person name="Solovyev V."/>
            <person name="Kosarev P."/>
            <person name="Brown G."/>
            <person name="Chen H.C."/>
            <person name="Ermolaeva O."/>
            <person name="Hlavina W."/>
            <person name="Kapustin Y."/>
            <person name="Kiryutin B."/>
            <person name="Kitts P."/>
            <person name="Maglott D."/>
            <person name="Pruitt K."/>
            <person name="Sapojnikov V."/>
            <person name="Souvorov A."/>
            <person name="Mackey A.J."/>
            <person name="Waterhouse R.M."/>
            <person name="Wyder S."/>
            <person name="Zdobnov E.M."/>
            <person name="Zdobnov E.M."/>
            <person name="Wyder S."/>
            <person name="Kriventseva E.V."/>
            <person name="Kadowaki T."/>
            <person name="Bork P."/>
            <person name="Aranda M."/>
            <person name="Bao R."/>
            <person name="Beermann A."/>
            <person name="Berns N."/>
            <person name="Bolognesi R."/>
            <person name="Bonneton F."/>
            <person name="Bopp D."/>
            <person name="Brown S.J."/>
            <person name="Bucher G."/>
            <person name="Butts T."/>
            <person name="Chaumot A."/>
            <person name="Denell R.E."/>
            <person name="Ferrier D.E."/>
            <person name="Friedrich M."/>
            <person name="Gordon C.M."/>
            <person name="Jindra M."/>
            <person name="Klingler M."/>
            <person name="Lan Q."/>
            <person name="Lattorff H.M."/>
            <person name="Laudet V."/>
            <person name="von Levetsow C."/>
            <person name="Liu Z."/>
            <person name="Lutz R."/>
            <person name="Lynch J.A."/>
            <person name="da Fonseca R.N."/>
            <person name="Posnien N."/>
            <person name="Reuter R."/>
            <person name="Roth S."/>
            <person name="Savard J."/>
            <person name="Schinko J.B."/>
            <person name="Schmitt C."/>
            <person name="Schoppmeier M."/>
            <person name="Schroder R."/>
            <person name="Shippy T.D."/>
            <person name="Simonnet F."/>
            <person name="Marques-Souza H."/>
            <person name="Tautz D."/>
            <person name="Tomoyasu Y."/>
            <person name="Trauner J."/>
            <person name="Van der Zee M."/>
            <person name="Vervoort M."/>
            <person name="Wittkopp N."/>
            <person name="Wimmer E.A."/>
            <person name="Yang X."/>
            <person name="Jones A.K."/>
            <person name="Sattelle D.B."/>
            <person name="Ebert P.R."/>
            <person name="Nelson D."/>
            <person name="Scott J.G."/>
            <person name="Beeman R.W."/>
            <person name="Muthukrishnan S."/>
            <person name="Kramer K.J."/>
            <person name="Arakane Y."/>
            <person name="Beeman R.W."/>
            <person name="Zhu Q."/>
            <person name="Hogenkamp D."/>
            <person name="Dixit R."/>
            <person name="Oppert B."/>
            <person name="Jiang H."/>
            <person name="Zou Z."/>
            <person name="Marshall J."/>
            <person name="Elpidina E."/>
            <person name="Vinokurov K."/>
            <person name="Oppert C."/>
            <person name="Zou Z."/>
            <person name="Evans J."/>
            <person name="Lu Z."/>
            <person name="Zhao P."/>
            <person name="Sumathipala N."/>
            <person name="Altincicek B."/>
            <person name="Vilcinskas A."/>
            <person name="Williams M."/>
            <person name="Hultmark D."/>
            <person name="Hetru C."/>
            <person name="Jiang H."/>
            <person name="Grimmelikhuijzen C.J."/>
            <person name="Hauser F."/>
            <person name="Cazzamali G."/>
            <person name="Williamson M."/>
            <person name="Park Y."/>
            <person name="Li B."/>
            <person name="Tanaka Y."/>
            <person name="Predel R."/>
            <person name="Neupert S."/>
            <person name="Schachtner J."/>
            <person name="Verleyen P."/>
            <person name="Raible F."/>
            <person name="Bork P."/>
            <person name="Friedrich M."/>
            <person name="Walden K.K."/>
            <person name="Robertson H.M."/>
            <person name="Angeli S."/>
            <person name="Foret S."/>
            <person name="Bucher G."/>
            <person name="Schuetz S."/>
            <person name="Maleszka R."/>
            <person name="Wimmer E.A."/>
            <person name="Beeman R.W."/>
            <person name="Lorenzen M."/>
            <person name="Tomoyasu Y."/>
            <person name="Miller S.C."/>
            <person name="Grossmann D."/>
            <person name="Bucher G."/>
        </authorList>
    </citation>
    <scope>NUCLEOTIDE SEQUENCE [LARGE SCALE GENOMIC DNA]</scope>
    <source>
        <strain evidence="6 7">Georgia GA2</strain>
    </source>
</reference>
<dbReference type="GO" id="GO:0052689">
    <property type="term" value="F:carboxylic ester hydrolase activity"/>
    <property type="evidence" value="ECO:0007669"/>
    <property type="project" value="UniProtKB-KW"/>
</dbReference>
<evidence type="ECO:0000256" key="4">
    <source>
        <dbReference type="ARBA" id="ARBA00023180"/>
    </source>
</evidence>
<dbReference type="KEGG" id="tca:655790"/>
<accession>D6WXZ0</accession>